<keyword evidence="3" id="KW-1185">Reference proteome</keyword>
<dbReference type="SUPFAM" id="SSF54427">
    <property type="entry name" value="NTF2-like"/>
    <property type="match status" value="1"/>
</dbReference>
<evidence type="ECO:0000259" key="1">
    <source>
        <dbReference type="Pfam" id="PF13474"/>
    </source>
</evidence>
<proteinExistence type="predicted"/>
<keyword evidence="2" id="KW-0413">Isomerase</keyword>
<dbReference type="Proteomes" id="UP000637628">
    <property type="component" value="Unassembled WGS sequence"/>
</dbReference>
<organism evidence="2 3">
    <name type="scientific">Paractinoplanes durhamensis</name>
    <dbReference type="NCBI Taxonomy" id="113563"/>
    <lineage>
        <taxon>Bacteria</taxon>
        <taxon>Bacillati</taxon>
        <taxon>Actinomycetota</taxon>
        <taxon>Actinomycetes</taxon>
        <taxon>Micromonosporales</taxon>
        <taxon>Micromonosporaceae</taxon>
        <taxon>Paractinoplanes</taxon>
    </lineage>
</organism>
<dbReference type="InterPro" id="IPR032710">
    <property type="entry name" value="NTF2-like_dom_sf"/>
</dbReference>
<dbReference type="InterPro" id="IPR037401">
    <property type="entry name" value="SnoaL-like"/>
</dbReference>
<dbReference type="GO" id="GO:0016853">
    <property type="term" value="F:isomerase activity"/>
    <property type="evidence" value="ECO:0007669"/>
    <property type="project" value="UniProtKB-KW"/>
</dbReference>
<evidence type="ECO:0000313" key="3">
    <source>
        <dbReference type="Proteomes" id="UP000637628"/>
    </source>
</evidence>
<dbReference type="Gene3D" id="3.10.450.50">
    <property type="match status" value="1"/>
</dbReference>
<dbReference type="Pfam" id="PF13474">
    <property type="entry name" value="SnoaL_3"/>
    <property type="match status" value="1"/>
</dbReference>
<accession>A0ABQ3YXV3</accession>
<reference evidence="2 3" key="1">
    <citation type="submission" date="2021-01" db="EMBL/GenBank/DDBJ databases">
        <title>Whole genome shotgun sequence of Actinoplanes durhamensis NBRC 14914.</title>
        <authorList>
            <person name="Komaki H."/>
            <person name="Tamura T."/>
        </authorList>
    </citation>
    <scope>NUCLEOTIDE SEQUENCE [LARGE SCALE GENOMIC DNA]</scope>
    <source>
        <strain evidence="2 3">NBRC 14914</strain>
    </source>
</reference>
<gene>
    <name evidence="2" type="ORF">Adu01nite_37760</name>
</gene>
<protein>
    <submittedName>
        <fullName evidence="2">Ketosteroid isomerase</fullName>
    </submittedName>
</protein>
<evidence type="ECO:0000313" key="2">
    <source>
        <dbReference type="EMBL" id="GIE02426.1"/>
    </source>
</evidence>
<sequence length="144" mass="15725">MSNDETQIRNILTAQAAALQAGDVKAMLSHYAPEVVSFTLAPPLRQQTDPHDPAPTERWIATFEAPPARTYTQVTVTAGAEVAFVTALTSLSATPKGSPEPFTLWHRTTIGLRKTNGQWLITHEHESVPFEMDGSFQASVNLKP</sequence>
<dbReference type="RefSeq" id="WP_203728162.1">
    <property type="nucleotide sequence ID" value="NZ_BAAATX010000001.1"/>
</dbReference>
<feature type="domain" description="SnoaL-like" evidence="1">
    <location>
        <begin position="8"/>
        <end position="130"/>
    </location>
</feature>
<name>A0ABQ3YXV3_9ACTN</name>
<comment type="caution">
    <text evidence="2">The sequence shown here is derived from an EMBL/GenBank/DDBJ whole genome shotgun (WGS) entry which is preliminary data.</text>
</comment>
<dbReference type="EMBL" id="BOML01000031">
    <property type="protein sequence ID" value="GIE02426.1"/>
    <property type="molecule type" value="Genomic_DNA"/>
</dbReference>